<feature type="domain" description="Copper amine oxidase-like N-terminal" evidence="2">
    <location>
        <begin position="228"/>
        <end position="326"/>
    </location>
</feature>
<evidence type="ECO:0000256" key="1">
    <source>
        <dbReference type="SAM" id="SignalP"/>
    </source>
</evidence>
<name>A0A328TWP7_9BACL</name>
<comment type="caution">
    <text evidence="3">The sequence shown here is derived from an EMBL/GenBank/DDBJ whole genome shotgun (WGS) entry which is preliminary data.</text>
</comment>
<dbReference type="AlphaFoldDB" id="A0A328TWP7"/>
<dbReference type="Pfam" id="PF07833">
    <property type="entry name" value="Cu_amine_oxidN1"/>
    <property type="match status" value="1"/>
</dbReference>
<reference evidence="3 4" key="1">
    <citation type="submission" date="2018-06" db="EMBL/GenBank/DDBJ databases">
        <title>Paenibacillus montanisoli sp. nov., isolated from mountain area soil.</title>
        <authorList>
            <person name="Wu M."/>
        </authorList>
    </citation>
    <scope>NUCLEOTIDE SEQUENCE [LARGE SCALE GENOMIC DNA]</scope>
    <source>
        <strain evidence="3 4">RA17</strain>
    </source>
</reference>
<dbReference type="OrthoDB" id="2665331at2"/>
<protein>
    <recommendedName>
        <fullName evidence="2">Copper amine oxidase-like N-terminal domain-containing protein</fullName>
    </recommendedName>
</protein>
<organism evidence="3 4">
    <name type="scientific">Paenibacillus montanisoli</name>
    <dbReference type="NCBI Taxonomy" id="2081970"/>
    <lineage>
        <taxon>Bacteria</taxon>
        <taxon>Bacillati</taxon>
        <taxon>Bacillota</taxon>
        <taxon>Bacilli</taxon>
        <taxon>Bacillales</taxon>
        <taxon>Paenibacillaceae</taxon>
        <taxon>Paenibacillus</taxon>
    </lineage>
</organism>
<dbReference type="Gene3D" id="3.30.457.10">
    <property type="entry name" value="Copper amine oxidase-like, N-terminal domain"/>
    <property type="match status" value="1"/>
</dbReference>
<proteinExistence type="predicted"/>
<keyword evidence="4" id="KW-1185">Reference proteome</keyword>
<dbReference type="RefSeq" id="WP_112884762.1">
    <property type="nucleotide sequence ID" value="NZ_QLUW01000005.1"/>
</dbReference>
<keyword evidence="1" id="KW-0732">Signal</keyword>
<dbReference type="EMBL" id="QLUW01000005">
    <property type="protein sequence ID" value="RAP73973.1"/>
    <property type="molecule type" value="Genomic_DNA"/>
</dbReference>
<evidence type="ECO:0000259" key="2">
    <source>
        <dbReference type="Pfam" id="PF07833"/>
    </source>
</evidence>
<feature type="signal peptide" evidence="1">
    <location>
        <begin position="1"/>
        <end position="23"/>
    </location>
</feature>
<dbReference type="InterPro" id="IPR012854">
    <property type="entry name" value="Cu_amine_oxidase-like_N"/>
</dbReference>
<dbReference type="Proteomes" id="UP000249260">
    <property type="component" value="Unassembled WGS sequence"/>
</dbReference>
<dbReference type="InterPro" id="IPR036582">
    <property type="entry name" value="Mao_N_sf"/>
</dbReference>
<gene>
    <name evidence="3" type="ORF">DL346_23125</name>
</gene>
<evidence type="ECO:0000313" key="3">
    <source>
        <dbReference type="EMBL" id="RAP73973.1"/>
    </source>
</evidence>
<evidence type="ECO:0000313" key="4">
    <source>
        <dbReference type="Proteomes" id="UP000249260"/>
    </source>
</evidence>
<accession>A0A328TWP7</accession>
<sequence length="334" mass="36033">MRQKRIVLLSAALAILQVSPTAASDMLAPQTRSIVFPAPGRTIHATLTGDDRFDIAWRMESKDRISSLFVSADNTFYYMAAGKKAAILPSGEPALQHSSDSSFLVPIPAGISANENAVISSNTKHYWTYKPPEGEKLRLDTLQADLAGNLYIQDQHDGWYSLAADSGKLRYSLQLNLQDADEAIGPDLTCKAAPSGDAVCASPLLGIIGIRDQSAAPRVFIDGWEQFYAQKPFISRGTTLVPMRGIFEKLGAAVRWNAKDRSIQANKSGLTLRLAVGSIHATVNQKPLILAEAPVLSNGVTFVPLRFISESLGALVIWEKPTAAIQIVSSKSSA</sequence>
<dbReference type="SUPFAM" id="SSF55383">
    <property type="entry name" value="Copper amine oxidase, domain N"/>
    <property type="match status" value="1"/>
</dbReference>
<feature type="chain" id="PRO_5016428117" description="Copper amine oxidase-like N-terminal domain-containing protein" evidence="1">
    <location>
        <begin position="24"/>
        <end position="334"/>
    </location>
</feature>